<proteinExistence type="predicted"/>
<keyword evidence="3" id="KW-1185">Reference proteome</keyword>
<dbReference type="EMBL" id="JAIQCV010000006">
    <property type="protein sequence ID" value="KAH1091642.1"/>
    <property type="molecule type" value="Genomic_DNA"/>
</dbReference>
<name>A0A9D4A5D5_9ROSI</name>
<gene>
    <name evidence="2" type="ORF">J1N35_018899</name>
</gene>
<evidence type="ECO:0000256" key="1">
    <source>
        <dbReference type="SAM" id="Coils"/>
    </source>
</evidence>
<keyword evidence="1" id="KW-0175">Coiled coil</keyword>
<reference evidence="2 3" key="1">
    <citation type="journal article" date="2021" name="Plant Biotechnol. J.">
        <title>Multi-omics assisted identification of the key and species-specific regulatory components of drought-tolerant mechanisms in Gossypium stocksii.</title>
        <authorList>
            <person name="Yu D."/>
            <person name="Ke L."/>
            <person name="Zhang D."/>
            <person name="Wu Y."/>
            <person name="Sun Y."/>
            <person name="Mei J."/>
            <person name="Sun J."/>
            <person name="Sun Y."/>
        </authorList>
    </citation>
    <scope>NUCLEOTIDE SEQUENCE [LARGE SCALE GENOMIC DNA]</scope>
    <source>
        <strain evidence="3">cv. E1</strain>
        <tissue evidence="2">Leaf</tissue>
    </source>
</reference>
<accession>A0A9D4A5D5</accession>
<evidence type="ECO:0000313" key="2">
    <source>
        <dbReference type="EMBL" id="KAH1091642.1"/>
    </source>
</evidence>
<protein>
    <submittedName>
        <fullName evidence="2">Uncharacterized protein</fullName>
    </submittedName>
</protein>
<sequence>MVSPINSPRPPTLVNGDAFGIIIAYGPLRGSMKFHTPGGVTRTLFSLREQLSVKKFPFSLDEMMDQWNNLLPEETKGLSCPSELTCIASLGLIECVNKVEIRRKKDENMYQSTMEALAQACKHYANLAKENRRLLEQNIRLEERLTIVENDVERLHGVIVGEQVDKIVLETSLKKMDEEYKVAISNSANSHEEALEKYKRDTM</sequence>
<organism evidence="2 3">
    <name type="scientific">Gossypium stocksii</name>
    <dbReference type="NCBI Taxonomy" id="47602"/>
    <lineage>
        <taxon>Eukaryota</taxon>
        <taxon>Viridiplantae</taxon>
        <taxon>Streptophyta</taxon>
        <taxon>Embryophyta</taxon>
        <taxon>Tracheophyta</taxon>
        <taxon>Spermatophyta</taxon>
        <taxon>Magnoliopsida</taxon>
        <taxon>eudicotyledons</taxon>
        <taxon>Gunneridae</taxon>
        <taxon>Pentapetalae</taxon>
        <taxon>rosids</taxon>
        <taxon>malvids</taxon>
        <taxon>Malvales</taxon>
        <taxon>Malvaceae</taxon>
        <taxon>Malvoideae</taxon>
        <taxon>Gossypium</taxon>
    </lineage>
</organism>
<evidence type="ECO:0000313" key="3">
    <source>
        <dbReference type="Proteomes" id="UP000828251"/>
    </source>
</evidence>
<dbReference type="AlphaFoldDB" id="A0A9D4A5D5"/>
<comment type="caution">
    <text evidence="2">The sequence shown here is derived from an EMBL/GenBank/DDBJ whole genome shotgun (WGS) entry which is preliminary data.</text>
</comment>
<dbReference type="Proteomes" id="UP000828251">
    <property type="component" value="Unassembled WGS sequence"/>
</dbReference>
<feature type="coiled-coil region" evidence="1">
    <location>
        <begin position="117"/>
        <end position="151"/>
    </location>
</feature>